<dbReference type="GO" id="GO:0006432">
    <property type="term" value="P:phenylalanyl-tRNA aminoacylation"/>
    <property type="evidence" value="ECO:0007669"/>
    <property type="project" value="TreeGrafter"/>
</dbReference>
<keyword evidence="7" id="KW-0648">Protein biosynthesis</keyword>
<evidence type="ECO:0000259" key="16">
    <source>
        <dbReference type="PROSITE" id="PS51447"/>
    </source>
</evidence>
<name>A0A0G4HYU2_9ALVE</name>
<dbReference type="SMART" id="SM00896">
    <property type="entry name" value="FDX-ACB"/>
    <property type="match status" value="1"/>
</dbReference>
<dbReference type="InterPro" id="IPR005121">
    <property type="entry name" value="Fdx_antiC-bd"/>
</dbReference>
<evidence type="ECO:0000256" key="1">
    <source>
        <dbReference type="ARBA" id="ARBA00004305"/>
    </source>
</evidence>
<dbReference type="Gene3D" id="3.30.70.380">
    <property type="entry name" value="Ferrodoxin-fold anticodon-binding domain"/>
    <property type="match status" value="1"/>
</dbReference>
<comment type="similarity">
    <text evidence="2">Belongs to the class-II aminoacyl-tRNA synthetase family.</text>
</comment>
<reference evidence="17" key="1">
    <citation type="submission" date="2014-11" db="EMBL/GenBank/DDBJ databases">
        <authorList>
            <person name="Otto D Thomas"/>
            <person name="Naeem Raeece"/>
        </authorList>
    </citation>
    <scope>NUCLEOTIDE SEQUENCE</scope>
</reference>
<evidence type="ECO:0000256" key="9">
    <source>
        <dbReference type="ARBA" id="ARBA00023128"/>
    </source>
</evidence>
<evidence type="ECO:0000256" key="2">
    <source>
        <dbReference type="ARBA" id="ARBA00008226"/>
    </source>
</evidence>
<proteinExistence type="inferred from homology"/>
<dbReference type="GO" id="GO:0005759">
    <property type="term" value="C:mitochondrial matrix"/>
    <property type="evidence" value="ECO:0007669"/>
    <property type="project" value="UniProtKB-SubCell"/>
</dbReference>
<evidence type="ECO:0000256" key="4">
    <source>
        <dbReference type="ARBA" id="ARBA00022598"/>
    </source>
</evidence>
<feature type="signal peptide" evidence="14">
    <location>
        <begin position="1"/>
        <end position="22"/>
    </location>
</feature>
<evidence type="ECO:0000256" key="5">
    <source>
        <dbReference type="ARBA" id="ARBA00022741"/>
    </source>
</evidence>
<dbReference type="GO" id="GO:0004826">
    <property type="term" value="F:phenylalanine-tRNA ligase activity"/>
    <property type="evidence" value="ECO:0007669"/>
    <property type="project" value="UniProtKB-EC"/>
</dbReference>
<sequence length="439" mass="50760">MPRLSVTWIAACLLPALRPSDAFTLRSAPLFFSRSRSSPPRRTFSSLSMQAQTASPPTVALPKNDFSNVPKSVEAKVGRQLHNQENHPIEIVKKQIHSYFSRLNTEAQGDANDAHYKFKMFDHLPPVVSTTDNFDLLLIPPTHPSRNKTDTYYLTEQTVLRTHTSAHQNELLLSGEECFLVTGDVYRKDEIDRSHYPVFHQMEGVCLTPQGTDPKEDLLKVLNGLIEHLFPGCEYRVNDDYFPFTNPSFEYEVKFGDRWLEVLGCGVVQPKILEHTGYGERQGWAFGLGLERLAMLFFEIPDIRLFWSDSPKFLDQFSEGNIEVKFKPFSDLDPVEKDISFWIPDEDVDTGDDGKWFWAQANKFFELIRENSDDLIQEVRLLDQFFHPKKKRYSQTFRLTFCPAAEAKNPAELEALSNEKMWDIRQDVIDQLRLEVRDR</sequence>
<keyword evidence="6" id="KW-0067">ATP-binding</keyword>
<comment type="subcellular location">
    <subcellularLocation>
        <location evidence="1">Mitochondrion matrix</location>
    </subcellularLocation>
</comment>
<dbReference type="PROSITE" id="PS51447">
    <property type="entry name" value="FDX_ACB"/>
    <property type="match status" value="1"/>
</dbReference>
<evidence type="ECO:0000256" key="3">
    <source>
        <dbReference type="ARBA" id="ARBA00012814"/>
    </source>
</evidence>
<feature type="domain" description="FDX-ACB" evidence="16">
    <location>
        <begin position="330"/>
        <end position="433"/>
    </location>
</feature>
<dbReference type="PhylomeDB" id="A0A0G4HYU2"/>
<dbReference type="PANTHER" id="PTHR11538:SF41">
    <property type="entry name" value="PHENYLALANINE--TRNA LIGASE, MITOCHONDRIAL"/>
    <property type="match status" value="1"/>
</dbReference>
<comment type="catalytic activity">
    <reaction evidence="12">
        <text>tRNA(Phe) + L-phenylalanine + ATP = L-phenylalanyl-tRNA(Phe) + AMP + diphosphate + H(+)</text>
        <dbReference type="Rhea" id="RHEA:19413"/>
        <dbReference type="Rhea" id="RHEA-COMP:9668"/>
        <dbReference type="Rhea" id="RHEA-COMP:9699"/>
        <dbReference type="ChEBI" id="CHEBI:15378"/>
        <dbReference type="ChEBI" id="CHEBI:30616"/>
        <dbReference type="ChEBI" id="CHEBI:33019"/>
        <dbReference type="ChEBI" id="CHEBI:58095"/>
        <dbReference type="ChEBI" id="CHEBI:78442"/>
        <dbReference type="ChEBI" id="CHEBI:78531"/>
        <dbReference type="ChEBI" id="CHEBI:456215"/>
        <dbReference type="EC" id="6.1.1.20"/>
    </reaction>
</comment>
<dbReference type="PROSITE" id="PS50862">
    <property type="entry name" value="AA_TRNA_LIGASE_II"/>
    <property type="match status" value="1"/>
</dbReference>
<dbReference type="InterPro" id="IPR045864">
    <property type="entry name" value="aa-tRNA-synth_II/BPL/LPL"/>
</dbReference>
<evidence type="ECO:0000256" key="12">
    <source>
        <dbReference type="ARBA" id="ARBA00049255"/>
    </source>
</evidence>
<dbReference type="Pfam" id="PF01409">
    <property type="entry name" value="tRNA-synt_2d"/>
    <property type="match status" value="1"/>
</dbReference>
<keyword evidence="4" id="KW-0436">Ligase</keyword>
<accession>A0A0G4HYU2</accession>
<dbReference type="Gene3D" id="3.30.930.10">
    <property type="entry name" value="Bira Bifunctional Protein, Domain 2"/>
    <property type="match status" value="2"/>
</dbReference>
<keyword evidence="9" id="KW-0496">Mitochondrion</keyword>
<keyword evidence="14" id="KW-0732">Signal</keyword>
<keyword evidence="5" id="KW-0547">Nucleotide-binding</keyword>
<dbReference type="GO" id="GO:0005524">
    <property type="term" value="F:ATP binding"/>
    <property type="evidence" value="ECO:0007669"/>
    <property type="project" value="UniProtKB-KW"/>
</dbReference>
<gene>
    <name evidence="17" type="ORF">Cvel_9563</name>
</gene>
<evidence type="ECO:0000256" key="8">
    <source>
        <dbReference type="ARBA" id="ARBA00022946"/>
    </source>
</evidence>
<dbReference type="EC" id="6.1.1.20" evidence="3"/>
<dbReference type="SUPFAM" id="SSF55681">
    <property type="entry name" value="Class II aaRS and biotin synthetases"/>
    <property type="match status" value="1"/>
</dbReference>
<dbReference type="InterPro" id="IPR002319">
    <property type="entry name" value="Phenylalanyl-tRNA_Synthase"/>
</dbReference>
<dbReference type="InterPro" id="IPR036690">
    <property type="entry name" value="Fdx_antiC-bd_sf"/>
</dbReference>
<feature type="domain" description="Aminoacyl-transfer RNA synthetases class-II family profile" evidence="15">
    <location>
        <begin position="183"/>
        <end position="311"/>
    </location>
</feature>
<feature type="chain" id="PRO_5005192126" description="phenylalanine--tRNA ligase" evidence="14">
    <location>
        <begin position="23"/>
        <end position="439"/>
    </location>
</feature>
<evidence type="ECO:0000259" key="15">
    <source>
        <dbReference type="PROSITE" id="PS50862"/>
    </source>
</evidence>
<dbReference type="AlphaFoldDB" id="A0A0G4HYU2"/>
<dbReference type="InterPro" id="IPR006195">
    <property type="entry name" value="aa-tRNA-synth_II"/>
</dbReference>
<keyword evidence="8" id="KW-0809">Transit peptide</keyword>
<feature type="compositionally biased region" description="Low complexity" evidence="13">
    <location>
        <begin position="34"/>
        <end position="48"/>
    </location>
</feature>
<evidence type="ECO:0000256" key="7">
    <source>
        <dbReference type="ARBA" id="ARBA00022917"/>
    </source>
</evidence>
<evidence type="ECO:0000256" key="11">
    <source>
        <dbReference type="ARBA" id="ARBA00031194"/>
    </source>
</evidence>
<protein>
    <recommendedName>
        <fullName evidence="3">phenylalanine--tRNA ligase</fullName>
        <ecNumber evidence="3">6.1.1.20</ecNumber>
    </recommendedName>
    <alternativeName>
        <fullName evidence="11">Phenylalanyl-tRNA synthetase</fullName>
    </alternativeName>
</protein>
<evidence type="ECO:0000313" key="17">
    <source>
        <dbReference type="EMBL" id="CEM49707.1"/>
    </source>
</evidence>
<evidence type="ECO:0000256" key="14">
    <source>
        <dbReference type="SAM" id="SignalP"/>
    </source>
</evidence>
<evidence type="ECO:0000256" key="10">
    <source>
        <dbReference type="ARBA" id="ARBA00023146"/>
    </source>
</evidence>
<dbReference type="EMBL" id="CDMZ01004424">
    <property type="protein sequence ID" value="CEM49707.1"/>
    <property type="molecule type" value="Genomic_DNA"/>
</dbReference>
<dbReference type="CDD" id="cd00496">
    <property type="entry name" value="PheRS_alpha_core"/>
    <property type="match status" value="1"/>
</dbReference>
<dbReference type="GO" id="GO:0000049">
    <property type="term" value="F:tRNA binding"/>
    <property type="evidence" value="ECO:0007669"/>
    <property type="project" value="InterPro"/>
</dbReference>
<organism evidence="17">
    <name type="scientific">Chromera velia CCMP2878</name>
    <dbReference type="NCBI Taxonomy" id="1169474"/>
    <lineage>
        <taxon>Eukaryota</taxon>
        <taxon>Sar</taxon>
        <taxon>Alveolata</taxon>
        <taxon>Colpodellida</taxon>
        <taxon>Chromeraceae</taxon>
        <taxon>Chromera</taxon>
    </lineage>
</organism>
<dbReference type="SUPFAM" id="SSF54991">
    <property type="entry name" value="Anticodon-binding domain of PheRS"/>
    <property type="match status" value="1"/>
</dbReference>
<evidence type="ECO:0000256" key="6">
    <source>
        <dbReference type="ARBA" id="ARBA00022840"/>
    </source>
</evidence>
<dbReference type="VEuPathDB" id="CryptoDB:Cvel_9563"/>
<feature type="region of interest" description="Disordered" evidence="13">
    <location>
        <begin position="34"/>
        <end position="65"/>
    </location>
</feature>
<dbReference type="PANTHER" id="PTHR11538">
    <property type="entry name" value="PHENYLALANYL-TRNA SYNTHETASE"/>
    <property type="match status" value="1"/>
</dbReference>
<keyword evidence="10" id="KW-0030">Aminoacyl-tRNA synthetase</keyword>
<evidence type="ECO:0000256" key="13">
    <source>
        <dbReference type="SAM" id="MobiDB-lite"/>
    </source>
</evidence>